<dbReference type="GO" id="GO:0044659">
    <property type="term" value="P:viral release from host cell by cytolysis"/>
    <property type="evidence" value="ECO:0007669"/>
    <property type="project" value="InterPro"/>
</dbReference>
<dbReference type="Proteomes" id="UP000509354">
    <property type="component" value="Segment"/>
</dbReference>
<accession>A0A6M9Z0M3</accession>
<proteinExistence type="predicted"/>
<evidence type="ECO:0000256" key="3">
    <source>
        <dbReference type="ARBA" id="ARBA00023142"/>
    </source>
</evidence>
<gene>
    <name evidence="5" type="ORF">AG74_149</name>
</gene>
<evidence type="ECO:0000256" key="1">
    <source>
        <dbReference type="ARBA" id="ARBA00022612"/>
    </source>
</evidence>
<dbReference type="EMBL" id="MT460514">
    <property type="protein sequence ID" value="QKN84985.1"/>
    <property type="molecule type" value="Genomic_DNA"/>
</dbReference>
<sequence>MLYTNNWRCLFMNKMNLLASLYALLQDIKDPKTLLMRVISIFILLVSYLIVTNQSTFFDFAKNFSRTTVVEQVQAERVAQYPRVAKEKASMLYVQANSDAVFIAEYTPKFINNYQDIIAWEGRINVDPSKLRKAVIDKSSTTYQNHLVGRNEVVTFENNSPIRGAFVTNGLEYESLGIKYMYTCPIFNQANSYSGYIGIAWADKPFEDKNEKALLEAYLERVCNPQARALGRSK</sequence>
<keyword evidence="3" id="KW-0578">Host cell lysis by virus</keyword>
<keyword evidence="4" id="KW-0812">Transmembrane</keyword>
<reference evidence="5 6" key="1">
    <citation type="submission" date="2020-05" db="EMBL/GenBank/DDBJ databases">
        <authorList>
            <person name="Bettwy K."/>
            <person name="Griggs A."/>
            <person name="Broussard G.W."/>
        </authorList>
    </citation>
    <scope>NUCLEOTIDE SEQUENCE [LARGE SCALE GENOMIC DNA]</scope>
</reference>
<evidence type="ECO:0000256" key="4">
    <source>
        <dbReference type="SAM" id="Phobius"/>
    </source>
</evidence>
<keyword evidence="4" id="KW-1133">Transmembrane helix</keyword>
<organism evidence="5 6">
    <name type="scientific">Vibrio phage AG74</name>
    <dbReference type="NCBI Taxonomy" id="2736261"/>
    <lineage>
        <taxon>Viruses</taxon>
        <taxon>Duplodnaviria</taxon>
        <taxon>Heunggongvirae</taxon>
        <taxon>Uroviricota</taxon>
        <taxon>Caudoviricetes</taxon>
        <taxon>Demerecviridae</taxon>
        <taxon>Ermolyevavirinae</taxon>
        <taxon>Thalassavirus</taxon>
        <taxon>Thalassavirus AG74</taxon>
    </lineage>
</organism>
<feature type="transmembrane region" description="Helical" evidence="4">
    <location>
        <begin position="34"/>
        <end position="51"/>
    </location>
</feature>
<keyword evidence="2" id="KW-0204">Cytolysis</keyword>
<dbReference type="Pfam" id="PF11031">
    <property type="entry name" value="Phage_holin_T"/>
    <property type="match status" value="1"/>
</dbReference>
<evidence type="ECO:0000313" key="5">
    <source>
        <dbReference type="EMBL" id="QKN84985.1"/>
    </source>
</evidence>
<dbReference type="InterPro" id="IPR020982">
    <property type="entry name" value="Phage_T4_GpT_holin"/>
</dbReference>
<keyword evidence="4" id="KW-0472">Membrane</keyword>
<keyword evidence="6" id="KW-1185">Reference proteome</keyword>
<name>A0A6M9Z0M3_9CAUD</name>
<protein>
    <submittedName>
        <fullName evidence="5">Putative holin</fullName>
    </submittedName>
</protein>
<keyword evidence="1" id="KW-1188">Viral release from host cell</keyword>
<evidence type="ECO:0000256" key="2">
    <source>
        <dbReference type="ARBA" id="ARBA00022852"/>
    </source>
</evidence>
<evidence type="ECO:0000313" key="6">
    <source>
        <dbReference type="Proteomes" id="UP000509354"/>
    </source>
</evidence>